<dbReference type="PANTHER" id="PTHR48033">
    <property type="entry name" value="RNA-BINDING (RRM/RBD/RNP MOTIFS) FAMILY PROTEIN"/>
    <property type="match status" value="1"/>
</dbReference>
<proteinExistence type="predicted"/>
<evidence type="ECO:0000256" key="3">
    <source>
        <dbReference type="PROSITE-ProRule" id="PRU00176"/>
    </source>
</evidence>
<dbReference type="CDD" id="cd00590">
    <property type="entry name" value="RRM_SF"/>
    <property type="match status" value="1"/>
</dbReference>
<evidence type="ECO:0000256" key="1">
    <source>
        <dbReference type="ARBA" id="ARBA00004123"/>
    </source>
</evidence>
<dbReference type="STRING" id="27835.A0A0N4XF81"/>
<keyword evidence="4" id="KW-0175">Coiled coil</keyword>
<dbReference type="InterPro" id="IPR012677">
    <property type="entry name" value="Nucleotide-bd_a/b_plait_sf"/>
</dbReference>
<evidence type="ECO:0000313" key="6">
    <source>
        <dbReference type="EMBL" id="VDL64477.1"/>
    </source>
</evidence>
<dbReference type="InterPro" id="IPR035979">
    <property type="entry name" value="RBD_domain_sf"/>
</dbReference>
<accession>A0A0N4XF81</accession>
<dbReference type="OMA" id="HCINGRS"/>
<keyword evidence="7" id="KW-1185">Reference proteome</keyword>
<evidence type="ECO:0000256" key="4">
    <source>
        <dbReference type="SAM" id="Coils"/>
    </source>
</evidence>
<evidence type="ECO:0000313" key="7">
    <source>
        <dbReference type="Proteomes" id="UP000271162"/>
    </source>
</evidence>
<gene>
    <name evidence="6" type="ORF">NBR_LOCUS1184</name>
</gene>
<dbReference type="Pfam" id="PF00076">
    <property type="entry name" value="RRM_1"/>
    <property type="match status" value="2"/>
</dbReference>
<keyword evidence="3" id="KW-0694">RNA-binding</keyword>
<reference evidence="8" key="1">
    <citation type="submission" date="2017-02" db="UniProtKB">
        <authorList>
            <consortium name="WormBaseParasite"/>
        </authorList>
    </citation>
    <scope>IDENTIFICATION</scope>
</reference>
<dbReference type="GO" id="GO:0003723">
    <property type="term" value="F:RNA binding"/>
    <property type="evidence" value="ECO:0007669"/>
    <property type="project" value="UniProtKB-UniRule"/>
</dbReference>
<protein>
    <submittedName>
        <fullName evidence="8">Putative RNA-binding protein (inferred by orthology to a C. elegans protein)</fullName>
    </submittedName>
</protein>
<dbReference type="AlphaFoldDB" id="A0A0N4XF81"/>
<dbReference type="GO" id="GO:0005654">
    <property type="term" value="C:nucleoplasm"/>
    <property type="evidence" value="ECO:0007669"/>
    <property type="project" value="TreeGrafter"/>
</dbReference>
<evidence type="ECO:0000313" key="8">
    <source>
        <dbReference type="WBParaSite" id="NBR_0000118301-mRNA-1"/>
    </source>
</evidence>
<evidence type="ECO:0000259" key="5">
    <source>
        <dbReference type="PROSITE" id="PS50102"/>
    </source>
</evidence>
<dbReference type="GO" id="GO:0000785">
    <property type="term" value="C:chromatin"/>
    <property type="evidence" value="ECO:0007669"/>
    <property type="project" value="TreeGrafter"/>
</dbReference>
<comment type="subcellular location">
    <subcellularLocation>
        <location evidence="1">Nucleus</location>
    </subcellularLocation>
</comment>
<dbReference type="PANTHER" id="PTHR48033:SF10">
    <property type="entry name" value="RNA-BINDING PROTEIN SQUID"/>
    <property type="match status" value="1"/>
</dbReference>
<keyword evidence="2" id="KW-0539">Nucleus</keyword>
<dbReference type="SUPFAM" id="SSF54928">
    <property type="entry name" value="RNA-binding domain, RBD"/>
    <property type="match status" value="1"/>
</dbReference>
<dbReference type="SMART" id="SM00360">
    <property type="entry name" value="RRM"/>
    <property type="match status" value="2"/>
</dbReference>
<dbReference type="Gene3D" id="3.30.70.330">
    <property type="match status" value="2"/>
</dbReference>
<sequence length="322" mass="37154">MTDRRLFVSGIANNVPEETVRGYFSQFGAISEFTLPVERETGMNRGYAYITFLDDTSNTRCMEESIHKINGRDVTITRLSDEDAITSMESLKSHKLFVSFLGVESVTEDSLRQAFSMYGSISSVNFARDEDGGLLYYAIIKFDKEDAVDMCLQRNHCINGRSIVVRKAVTKEQFKLAEQAERERAHLQEHQKHGYAGYTNTRLVAVPVRPQQPTISPQVQAYQAHSATTQVSLSHEQYRLEYERYQLQMAEYQRQLAEYHVKLNKYNEEMQQYQKQRQYSNALDQAAFHKAYNYNTANQGEPHSSSFRFFLSVMTHSFMGSL</sequence>
<dbReference type="WBParaSite" id="NBR_0000118301-mRNA-1">
    <property type="protein sequence ID" value="NBR_0000118301-mRNA-1"/>
    <property type="gene ID" value="NBR_0000118301"/>
</dbReference>
<organism evidence="8">
    <name type="scientific">Nippostrongylus brasiliensis</name>
    <name type="common">Rat hookworm</name>
    <dbReference type="NCBI Taxonomy" id="27835"/>
    <lineage>
        <taxon>Eukaryota</taxon>
        <taxon>Metazoa</taxon>
        <taxon>Ecdysozoa</taxon>
        <taxon>Nematoda</taxon>
        <taxon>Chromadorea</taxon>
        <taxon>Rhabditida</taxon>
        <taxon>Rhabditina</taxon>
        <taxon>Rhabditomorpha</taxon>
        <taxon>Strongyloidea</taxon>
        <taxon>Heligmosomidae</taxon>
        <taxon>Nippostrongylus</taxon>
    </lineage>
</organism>
<name>A0A0N4XF81_NIPBR</name>
<dbReference type="EMBL" id="UYSL01000830">
    <property type="protein sequence ID" value="VDL64477.1"/>
    <property type="molecule type" value="Genomic_DNA"/>
</dbReference>
<feature type="coiled-coil region" evidence="4">
    <location>
        <begin position="235"/>
        <end position="283"/>
    </location>
</feature>
<reference evidence="6 7" key="2">
    <citation type="submission" date="2018-11" db="EMBL/GenBank/DDBJ databases">
        <authorList>
            <consortium name="Pathogen Informatics"/>
        </authorList>
    </citation>
    <scope>NUCLEOTIDE SEQUENCE [LARGE SCALE GENOMIC DNA]</scope>
</reference>
<dbReference type="PROSITE" id="PS50102">
    <property type="entry name" value="RRM"/>
    <property type="match status" value="2"/>
</dbReference>
<dbReference type="Proteomes" id="UP000271162">
    <property type="component" value="Unassembled WGS sequence"/>
</dbReference>
<feature type="domain" description="RRM" evidence="5">
    <location>
        <begin position="4"/>
        <end position="81"/>
    </location>
</feature>
<feature type="domain" description="RRM" evidence="5">
    <location>
        <begin position="94"/>
        <end position="170"/>
    </location>
</feature>
<dbReference type="InterPro" id="IPR000504">
    <property type="entry name" value="RRM_dom"/>
</dbReference>
<evidence type="ECO:0000256" key="2">
    <source>
        <dbReference type="ARBA" id="ARBA00023242"/>
    </source>
</evidence>
<dbReference type="GO" id="GO:0010468">
    <property type="term" value="P:regulation of gene expression"/>
    <property type="evidence" value="ECO:0007669"/>
    <property type="project" value="TreeGrafter"/>
</dbReference>